<protein>
    <submittedName>
        <fullName evidence="2">8-demethyl-8-alpha-L-rhamnosyl tetracenomycin-C 2'-O-methyltransferase (O-methyltransferase I)</fullName>
    </submittedName>
</protein>
<dbReference type="SUPFAM" id="SSF53335">
    <property type="entry name" value="S-adenosyl-L-methionine-dependent methyltransferases"/>
    <property type="match status" value="1"/>
</dbReference>
<feature type="chain" id="PRO_5047356758" evidence="1">
    <location>
        <begin position="19"/>
        <end position="379"/>
    </location>
</feature>
<evidence type="ECO:0000313" key="2">
    <source>
        <dbReference type="EMBL" id="CAK9067474.1"/>
    </source>
</evidence>
<dbReference type="Gene3D" id="3.40.50.150">
    <property type="entry name" value="Vaccinia Virus protein VP39"/>
    <property type="match status" value="1"/>
</dbReference>
<evidence type="ECO:0000313" key="3">
    <source>
        <dbReference type="Proteomes" id="UP001642464"/>
    </source>
</evidence>
<feature type="signal peptide" evidence="1">
    <location>
        <begin position="1"/>
        <end position="18"/>
    </location>
</feature>
<dbReference type="EMBL" id="CAXAMM010031101">
    <property type="protein sequence ID" value="CAK9067474.1"/>
    <property type="molecule type" value="Genomic_DNA"/>
</dbReference>
<accession>A0ABP0NXD6</accession>
<dbReference type="InterPro" id="IPR029063">
    <property type="entry name" value="SAM-dependent_MTases_sf"/>
</dbReference>
<organism evidence="2 3">
    <name type="scientific">Durusdinium trenchii</name>
    <dbReference type="NCBI Taxonomy" id="1381693"/>
    <lineage>
        <taxon>Eukaryota</taxon>
        <taxon>Sar</taxon>
        <taxon>Alveolata</taxon>
        <taxon>Dinophyceae</taxon>
        <taxon>Suessiales</taxon>
        <taxon>Symbiodiniaceae</taxon>
        <taxon>Durusdinium</taxon>
    </lineage>
</organism>
<keyword evidence="3" id="KW-1185">Reference proteome</keyword>
<dbReference type="Proteomes" id="UP001642464">
    <property type="component" value="Unassembled WGS sequence"/>
</dbReference>
<keyword evidence="1" id="KW-0732">Signal</keyword>
<name>A0ABP0NXD6_9DINO</name>
<gene>
    <name evidence="2" type="ORF">SCF082_LOCUS34147</name>
</gene>
<proteinExistence type="predicted"/>
<evidence type="ECO:0000256" key="1">
    <source>
        <dbReference type="SAM" id="SignalP"/>
    </source>
</evidence>
<reference evidence="2 3" key="1">
    <citation type="submission" date="2024-02" db="EMBL/GenBank/DDBJ databases">
        <authorList>
            <person name="Chen Y."/>
            <person name="Shah S."/>
            <person name="Dougan E. K."/>
            <person name="Thang M."/>
            <person name="Chan C."/>
        </authorList>
    </citation>
    <scope>NUCLEOTIDE SEQUENCE [LARGE SCALE GENOMIC DNA]</scope>
</reference>
<sequence length="379" mass="42678">MVGRWCLVAGAFLAGSAARCEEDLWLSEVMEEVSRPVVDFTELPKVTLRLDEKVSNLSRALYILPWRRSRTSEAAPASTASALVELWRQLPPLAVLAVRGTEHFELLKRLLFATQERSHSQVDLDVQEFACTACGCLALRGATGVKTGGRGRLWRWQRRVAGRMKQLGEACKTDKVWRHSYHLIYDRVLPETLEPGSCFLEIGYGCGMSYDVGASARLWAELYPQTQVHMVDHNKACVQNMGQDFLNRQNYTVHIADQSSIKDLERLKDDLYDGCSGQLSVIIDDGSHQSQDIITSFLSLYPMLGSKGLYFIEDLGSSAYRSMYRDSALAGQEAPGNSLYFMASLLRHLLRKGSTPERTAYPQLRALQCRRNICVVKNW</sequence>
<comment type="caution">
    <text evidence="2">The sequence shown here is derived from an EMBL/GenBank/DDBJ whole genome shotgun (WGS) entry which is preliminary data.</text>
</comment>